<evidence type="ECO:0000259" key="9">
    <source>
        <dbReference type="PROSITE" id="PS50803"/>
    </source>
</evidence>
<dbReference type="PANTHER" id="PTHR24329:SF543">
    <property type="entry name" value="FI01017P-RELATED"/>
    <property type="match status" value="1"/>
</dbReference>
<gene>
    <name evidence="10" type="ORF">PoB_006442900</name>
</gene>
<dbReference type="InterPro" id="IPR003654">
    <property type="entry name" value="OAR_dom"/>
</dbReference>
<dbReference type="InterPro" id="IPR001356">
    <property type="entry name" value="HD"/>
</dbReference>
<proteinExistence type="predicted"/>
<feature type="DNA-binding region" description="Homeobox" evidence="5">
    <location>
        <begin position="298"/>
        <end position="355"/>
    </location>
</feature>
<dbReference type="GO" id="GO:0005634">
    <property type="term" value="C:nucleus"/>
    <property type="evidence" value="ECO:0007669"/>
    <property type="project" value="UniProtKB-SubCell"/>
</dbReference>
<feature type="compositionally biased region" description="Polar residues" evidence="7">
    <location>
        <begin position="473"/>
        <end position="489"/>
    </location>
</feature>
<dbReference type="Gene3D" id="1.10.10.60">
    <property type="entry name" value="Homeodomain-like"/>
    <property type="match status" value="1"/>
</dbReference>
<dbReference type="Pfam" id="PF03826">
    <property type="entry name" value="OAR"/>
    <property type="match status" value="1"/>
</dbReference>
<evidence type="ECO:0000256" key="6">
    <source>
        <dbReference type="RuleBase" id="RU000682"/>
    </source>
</evidence>
<evidence type="ECO:0000256" key="4">
    <source>
        <dbReference type="ARBA" id="ARBA00023242"/>
    </source>
</evidence>
<dbReference type="InterPro" id="IPR009057">
    <property type="entry name" value="Homeodomain-like_sf"/>
</dbReference>
<dbReference type="SMART" id="SM00389">
    <property type="entry name" value="HOX"/>
    <property type="match status" value="1"/>
</dbReference>
<feature type="compositionally biased region" description="Low complexity" evidence="7">
    <location>
        <begin position="242"/>
        <end position="262"/>
    </location>
</feature>
<evidence type="ECO:0000259" key="8">
    <source>
        <dbReference type="PROSITE" id="PS50071"/>
    </source>
</evidence>
<evidence type="ECO:0000256" key="1">
    <source>
        <dbReference type="ARBA" id="ARBA00004123"/>
    </source>
</evidence>
<evidence type="ECO:0000256" key="2">
    <source>
        <dbReference type="ARBA" id="ARBA00023125"/>
    </source>
</evidence>
<accession>A0AAV4D1D1</accession>
<comment type="subcellular location">
    <subcellularLocation>
        <location evidence="1 5 6">Nucleus</location>
    </subcellularLocation>
</comment>
<name>A0AAV4D1D1_9GAST</name>
<evidence type="ECO:0000256" key="3">
    <source>
        <dbReference type="ARBA" id="ARBA00023155"/>
    </source>
</evidence>
<protein>
    <submittedName>
        <fullName evidence="10">Homeobox protein aristaless</fullName>
    </submittedName>
</protein>
<dbReference type="PROSITE" id="PS50071">
    <property type="entry name" value="HOMEOBOX_2"/>
    <property type="match status" value="1"/>
</dbReference>
<sequence length="514" mass="56801">MENQFSALLNSDDIEFLDGSDVNSPCLYLSNSAHMHEFTAQRPAVEGRGSNLINGLLLNQQTSPPSHRGHLSATPSCQVPPGVIQMNNHRVQGRLHSQQRQQHDQRAATIEGYSYATTSPGYLGQHVVSNSVSSSENVARGCSGDGDEYVVGNRDGSGDDSCGGDSESLSRGVDFGGKNIKNGRDLGGRERNRVEEIAVRAAKREHDVSMRGERYSDHLMMDYNHTKQDFFRRTRSPVQLTSLPTSASSLSPQSSSPISSTSRPGVATDNVAAREDRVYQEKADTEAKFSEISSRRKQRRYRTTFNSSQLDELERAFLRTHYPDVFFREELALKIGLTEARVWFQNRRAKWRKQQREDNKGVSPHESGYHVLPASQAKLPNQLPSPVSSSPNKIPAFGSMTVPGFYFHGNLNVDWPPPINKAIGHYHNAIPQESNAQSLEQSCHTSLGPIPSSSGVDTTNTNITISNENDSNRSTSQSMAQSTFPQAMSPSDPRINSIVALRLKAQEHHQAITT</sequence>
<evidence type="ECO:0000313" key="10">
    <source>
        <dbReference type="EMBL" id="GFO37924.1"/>
    </source>
</evidence>
<dbReference type="AlphaFoldDB" id="A0AAV4D1D1"/>
<dbReference type="FunFam" id="1.10.10.60:FF:000679">
    <property type="entry name" value="Homeobox protein aristaless"/>
    <property type="match status" value="1"/>
</dbReference>
<feature type="region of interest" description="Disordered" evidence="7">
    <location>
        <begin position="443"/>
        <end position="492"/>
    </location>
</feature>
<keyword evidence="3 5" id="KW-0371">Homeobox</keyword>
<comment type="caution">
    <text evidence="10">The sequence shown here is derived from an EMBL/GenBank/DDBJ whole genome shotgun (WGS) entry which is preliminary data.</text>
</comment>
<feature type="region of interest" description="Disordered" evidence="7">
    <location>
        <begin position="242"/>
        <end position="270"/>
    </location>
</feature>
<feature type="domain" description="Homeobox" evidence="8">
    <location>
        <begin position="296"/>
        <end position="354"/>
    </location>
</feature>
<organism evidence="10 11">
    <name type="scientific">Plakobranchus ocellatus</name>
    <dbReference type="NCBI Taxonomy" id="259542"/>
    <lineage>
        <taxon>Eukaryota</taxon>
        <taxon>Metazoa</taxon>
        <taxon>Spiralia</taxon>
        <taxon>Lophotrochozoa</taxon>
        <taxon>Mollusca</taxon>
        <taxon>Gastropoda</taxon>
        <taxon>Heterobranchia</taxon>
        <taxon>Euthyneura</taxon>
        <taxon>Panpulmonata</taxon>
        <taxon>Sacoglossa</taxon>
        <taxon>Placobranchoidea</taxon>
        <taxon>Plakobranchidae</taxon>
        <taxon>Plakobranchus</taxon>
    </lineage>
</organism>
<evidence type="ECO:0000256" key="5">
    <source>
        <dbReference type="PROSITE-ProRule" id="PRU00108"/>
    </source>
</evidence>
<feature type="compositionally biased region" description="Low complexity" evidence="7">
    <location>
        <begin position="457"/>
        <end position="469"/>
    </location>
</feature>
<dbReference type="GO" id="GO:0000977">
    <property type="term" value="F:RNA polymerase II transcription regulatory region sequence-specific DNA binding"/>
    <property type="evidence" value="ECO:0007669"/>
    <property type="project" value="TreeGrafter"/>
</dbReference>
<dbReference type="EMBL" id="BLXT01007308">
    <property type="protein sequence ID" value="GFO37924.1"/>
    <property type="molecule type" value="Genomic_DNA"/>
</dbReference>
<dbReference type="SUPFAM" id="SSF46689">
    <property type="entry name" value="Homeodomain-like"/>
    <property type="match status" value="1"/>
</dbReference>
<dbReference type="GO" id="GO:0000981">
    <property type="term" value="F:DNA-binding transcription factor activity, RNA polymerase II-specific"/>
    <property type="evidence" value="ECO:0007669"/>
    <property type="project" value="TreeGrafter"/>
</dbReference>
<evidence type="ECO:0000313" key="11">
    <source>
        <dbReference type="Proteomes" id="UP000735302"/>
    </source>
</evidence>
<feature type="domain" description="OAR" evidence="9">
    <location>
        <begin position="496"/>
        <end position="509"/>
    </location>
</feature>
<keyword evidence="4 5" id="KW-0539">Nucleus</keyword>
<dbReference type="Pfam" id="PF00046">
    <property type="entry name" value="Homeodomain"/>
    <property type="match status" value="1"/>
</dbReference>
<dbReference type="Proteomes" id="UP000735302">
    <property type="component" value="Unassembled WGS sequence"/>
</dbReference>
<dbReference type="PANTHER" id="PTHR24329">
    <property type="entry name" value="HOMEOBOX PROTEIN ARISTALESS"/>
    <property type="match status" value="1"/>
</dbReference>
<feature type="region of interest" description="Disordered" evidence="7">
    <location>
        <begin position="156"/>
        <end position="176"/>
    </location>
</feature>
<reference evidence="10 11" key="1">
    <citation type="journal article" date="2021" name="Elife">
        <title>Chloroplast acquisition without the gene transfer in kleptoplastic sea slugs, Plakobranchus ocellatus.</title>
        <authorList>
            <person name="Maeda T."/>
            <person name="Takahashi S."/>
            <person name="Yoshida T."/>
            <person name="Shimamura S."/>
            <person name="Takaki Y."/>
            <person name="Nagai Y."/>
            <person name="Toyoda A."/>
            <person name="Suzuki Y."/>
            <person name="Arimoto A."/>
            <person name="Ishii H."/>
            <person name="Satoh N."/>
            <person name="Nishiyama T."/>
            <person name="Hasebe M."/>
            <person name="Maruyama T."/>
            <person name="Minagawa J."/>
            <person name="Obokata J."/>
            <person name="Shigenobu S."/>
        </authorList>
    </citation>
    <scope>NUCLEOTIDE SEQUENCE [LARGE SCALE GENOMIC DNA]</scope>
</reference>
<evidence type="ECO:0000256" key="7">
    <source>
        <dbReference type="SAM" id="MobiDB-lite"/>
    </source>
</evidence>
<keyword evidence="2 5" id="KW-0238">DNA-binding</keyword>
<dbReference type="CDD" id="cd00086">
    <property type="entry name" value="homeodomain"/>
    <property type="match status" value="1"/>
</dbReference>
<dbReference type="InterPro" id="IPR050649">
    <property type="entry name" value="Paired_Homeobox_TFs"/>
</dbReference>
<dbReference type="PROSITE" id="PS50803">
    <property type="entry name" value="OAR"/>
    <property type="match status" value="1"/>
</dbReference>
<keyword evidence="11" id="KW-1185">Reference proteome</keyword>
<feature type="compositionally biased region" description="Polar residues" evidence="7">
    <location>
        <begin position="443"/>
        <end position="456"/>
    </location>
</feature>